<feature type="non-terminal residue" evidence="1">
    <location>
        <position position="63"/>
    </location>
</feature>
<comment type="caution">
    <text evidence="1">The sequence shown here is derived from an EMBL/GenBank/DDBJ whole genome shotgun (WGS) entry which is preliminary data.</text>
</comment>
<sequence>CRSVHNEDGASNWHGFTQPIVTQPAICSNRHLCFSSTSAPFQQTHMLAKESTETLTGLVRATL</sequence>
<organism evidence="1 2">
    <name type="scientific">Pogonophryne albipinna</name>
    <dbReference type="NCBI Taxonomy" id="1090488"/>
    <lineage>
        <taxon>Eukaryota</taxon>
        <taxon>Metazoa</taxon>
        <taxon>Chordata</taxon>
        <taxon>Craniata</taxon>
        <taxon>Vertebrata</taxon>
        <taxon>Euteleostomi</taxon>
        <taxon>Actinopterygii</taxon>
        <taxon>Neopterygii</taxon>
        <taxon>Teleostei</taxon>
        <taxon>Neoteleostei</taxon>
        <taxon>Acanthomorphata</taxon>
        <taxon>Eupercaria</taxon>
        <taxon>Perciformes</taxon>
        <taxon>Notothenioidei</taxon>
        <taxon>Pogonophryne</taxon>
    </lineage>
</organism>
<reference evidence="1" key="1">
    <citation type="submission" date="2022-11" db="EMBL/GenBank/DDBJ databases">
        <title>Chromosome-level genome of Pogonophryne albipinna.</title>
        <authorList>
            <person name="Jo E."/>
        </authorList>
    </citation>
    <scope>NUCLEOTIDE SEQUENCE</scope>
    <source>
        <strain evidence="1">SGF0006</strain>
        <tissue evidence="1">Muscle</tissue>
    </source>
</reference>
<proteinExistence type="predicted"/>
<feature type="non-terminal residue" evidence="1">
    <location>
        <position position="1"/>
    </location>
</feature>
<accession>A0AAD6FFX7</accession>
<keyword evidence="2" id="KW-1185">Reference proteome</keyword>
<evidence type="ECO:0000313" key="1">
    <source>
        <dbReference type="EMBL" id="KAJ4933659.1"/>
    </source>
</evidence>
<dbReference type="AlphaFoldDB" id="A0AAD6FFX7"/>
<gene>
    <name evidence="1" type="ORF">JOQ06_030483</name>
</gene>
<dbReference type="Proteomes" id="UP001219934">
    <property type="component" value="Unassembled WGS sequence"/>
</dbReference>
<name>A0AAD6FFX7_9TELE</name>
<protein>
    <submittedName>
        <fullName evidence="1">Uncharacterized protein</fullName>
    </submittedName>
</protein>
<dbReference type="EMBL" id="JAPTMU010000013">
    <property type="protein sequence ID" value="KAJ4933659.1"/>
    <property type="molecule type" value="Genomic_DNA"/>
</dbReference>
<evidence type="ECO:0000313" key="2">
    <source>
        <dbReference type="Proteomes" id="UP001219934"/>
    </source>
</evidence>